<dbReference type="GO" id="GO:0006893">
    <property type="term" value="P:Golgi to plasma membrane transport"/>
    <property type="evidence" value="ECO:0007669"/>
    <property type="project" value="TreeGrafter"/>
</dbReference>
<feature type="domain" description="Exocyst complex component Sec8 middle helical bundle" evidence="7">
    <location>
        <begin position="568"/>
        <end position="849"/>
    </location>
</feature>
<feature type="region of interest" description="Disordered" evidence="5">
    <location>
        <begin position="140"/>
        <end position="200"/>
    </location>
</feature>
<dbReference type="InterPro" id="IPR048630">
    <property type="entry name" value="Sec8_M"/>
</dbReference>
<evidence type="ECO:0000256" key="1">
    <source>
        <dbReference type="ARBA" id="ARBA00022448"/>
    </source>
</evidence>
<comment type="similarity">
    <text evidence="4">Belongs to the SEC8 family.</text>
</comment>
<evidence type="ECO:0000313" key="9">
    <source>
        <dbReference type="Proteomes" id="UP000279236"/>
    </source>
</evidence>
<dbReference type="Pfam" id="PF04048">
    <property type="entry name" value="Sec8_N"/>
    <property type="match status" value="1"/>
</dbReference>
<keyword evidence="9" id="KW-1185">Reference proteome</keyword>
<evidence type="ECO:0000259" key="6">
    <source>
        <dbReference type="Pfam" id="PF04048"/>
    </source>
</evidence>
<dbReference type="InterPro" id="IPR039682">
    <property type="entry name" value="Sec8/EXOC4"/>
</dbReference>
<dbReference type="GO" id="GO:0006904">
    <property type="term" value="P:vesicle docking involved in exocytosis"/>
    <property type="evidence" value="ECO:0007669"/>
    <property type="project" value="InterPro"/>
</dbReference>
<dbReference type="GO" id="GO:0006612">
    <property type="term" value="P:protein targeting to membrane"/>
    <property type="evidence" value="ECO:0007669"/>
    <property type="project" value="UniProtKB-UniRule"/>
</dbReference>
<evidence type="ECO:0000256" key="3">
    <source>
        <dbReference type="ARBA" id="ARBA00022927"/>
    </source>
</evidence>
<dbReference type="RefSeq" id="XP_028477946.1">
    <property type="nucleotide sequence ID" value="XM_028621494.1"/>
</dbReference>
<feature type="region of interest" description="Disordered" evidence="5">
    <location>
        <begin position="1"/>
        <end position="125"/>
    </location>
</feature>
<dbReference type="STRING" id="105984.A0A427Y051"/>
<comment type="caution">
    <text evidence="8">The sequence shown here is derived from an EMBL/GenBank/DDBJ whole genome shotgun (WGS) entry which is preliminary data.</text>
</comment>
<evidence type="ECO:0000256" key="4">
    <source>
        <dbReference type="RuleBase" id="RU367079"/>
    </source>
</evidence>
<dbReference type="GO" id="GO:0090522">
    <property type="term" value="P:vesicle tethering involved in exocytosis"/>
    <property type="evidence" value="ECO:0007669"/>
    <property type="project" value="UniProtKB-UniRule"/>
</dbReference>
<dbReference type="PANTHER" id="PTHR14146">
    <property type="entry name" value="EXOCYST COMPLEX COMPONENT 4"/>
    <property type="match status" value="1"/>
</dbReference>
<keyword evidence="1 4" id="KW-0813">Transport</keyword>
<evidence type="ECO:0000313" key="8">
    <source>
        <dbReference type="EMBL" id="RSH84498.1"/>
    </source>
</evidence>
<evidence type="ECO:0000256" key="2">
    <source>
        <dbReference type="ARBA" id="ARBA00022483"/>
    </source>
</evidence>
<gene>
    <name evidence="8" type="ORF">EHS24_006020</name>
</gene>
<comment type="function">
    <text evidence="4">Component of the exocyst complex involved in the docking of exocytic vesicles with fusion sites on the plasma membrane.</text>
</comment>
<feature type="compositionally biased region" description="Low complexity" evidence="5">
    <location>
        <begin position="46"/>
        <end position="58"/>
    </location>
</feature>
<reference evidence="8 9" key="1">
    <citation type="submission" date="2018-11" db="EMBL/GenBank/DDBJ databases">
        <title>Genome sequence of Apiotrichum porosum DSM 27194.</title>
        <authorList>
            <person name="Aliyu H."/>
            <person name="Gorte O."/>
            <person name="Ochsenreither K."/>
        </authorList>
    </citation>
    <scope>NUCLEOTIDE SEQUENCE [LARGE SCALE GENOMIC DNA]</scope>
    <source>
        <strain evidence="8 9">DSM 27194</strain>
    </source>
</reference>
<organism evidence="8 9">
    <name type="scientific">Apiotrichum porosum</name>
    <dbReference type="NCBI Taxonomy" id="105984"/>
    <lineage>
        <taxon>Eukaryota</taxon>
        <taxon>Fungi</taxon>
        <taxon>Dikarya</taxon>
        <taxon>Basidiomycota</taxon>
        <taxon>Agaricomycotina</taxon>
        <taxon>Tremellomycetes</taxon>
        <taxon>Trichosporonales</taxon>
        <taxon>Trichosporonaceae</taxon>
        <taxon>Apiotrichum</taxon>
    </lineage>
</organism>
<dbReference type="EMBL" id="RSCE01000003">
    <property type="protein sequence ID" value="RSH84498.1"/>
    <property type="molecule type" value="Genomic_DNA"/>
</dbReference>
<name>A0A427Y051_9TREE</name>
<accession>A0A427Y051</accession>
<feature type="region of interest" description="Disordered" evidence="5">
    <location>
        <begin position="212"/>
        <end position="241"/>
    </location>
</feature>
<dbReference type="PANTHER" id="PTHR14146:SF0">
    <property type="entry name" value="EXOCYST COMPLEX COMPONENT 4"/>
    <property type="match status" value="1"/>
</dbReference>
<proteinExistence type="inferred from homology"/>
<feature type="compositionally biased region" description="Polar residues" evidence="5">
    <location>
        <begin position="1"/>
        <end position="19"/>
    </location>
</feature>
<sequence length="1304" mass="143374">MSRNRLNISNPKPYTSPRQQPAPELEYDYSDSYSSQAPGPGDVFPGSTPAGWSGAAGAAVGGSGNRAGLGAGSSLRSNGTATQPAFMPPVSSTSPLRPARSQRRSQVPAGTGASMSTSPGQLVVDPTMLHNGAVSLDSPAGMTPITPTSPTVASGALPGSSPGGADPWAAERALRSQARQQSHNAEQAAAAAHRGVGAPNDAVRRAVDAFMTGSKHREEPSARRPPRRKQQATHDNWDDLGMNTGGKFAEIDSVMLRIRKDWPFIMEGDFTPASLALSLLSAQSQQSQSLPDHPDLQSFMAIHSALSSSLQKAVQSHFQTFAASLPTHANFVAALERAQAQVKSSREALKTARDGLSDKGKAELASVRMRERMVREMLQILDLIDELKQVPEQLESCIADKRFLQAALLLVRSIKTSNREDVRDIGAMSDLRQYFQSQEGTLTDILVEELHNQIYLKTFNNETRWRAYVPGQHDLPVIEDIEKTVNKVAAHQAAVADKEPAVDTTRFSRYISSLAVKPNHEPILNELAAQSANGRGSAAQKNTSSIASYASGNSVTMTDSGMGAGGVDSFSYMETLLEALAALGRLGQALDTLVQRVPTEIHTLIEATMEEVEERAEERAEDWSTQMRPPSMLLAGSKDLERMPLFDNDTLRVIGSLNGSGPPKHAITLRDLLWTLYSKLSAVMEGHRAVYEVARWIASRRDFKDTSRTDSTLNVPVVEIWRPVQLELRSLLQIYLADDTQGSSSIHNSIPSVNEVLREGRLIRDKQRELFKFSDSDPRAVNNEIKEIDEALKQTLRASVPGLINLQAGESVNVISGSGSADDRYSATPNYRTLIPANPFNVTILFEPTIAFIERVTTIVPPGFEEDMPLFGAVLEEFVANVFLPTLDEKVTASFQHAVSGYDAFQIDHRPSLQLDKPPLKSSVRVMALIQSLCAMLQETPFHRENYSRLIVGVVVQYYQQLNGRFKDLVMLPAAEGTAPASALPATWAQREDLQPVLIEVRKVPPKDHQATERVGQREVKLEMGLLNGVSPREPQLINSNRKLESLGNLANSIRWFMSALLDLQQLADDDTLDNPQAKVSEPGDSPRLPLTKAMSERFEAIVQTYEQLIDMTLNTLHLEVRCRVLCNLNGSLQRTDMRLESETLEPDPDVVDLNTTLMDMDTIASRTLCAEDHDFVFRGLAQLIDHVMVHAARKIKAMNAAGAHKLRRNVLSLQQTLRGILQTDAEGMLSRAAEYWDLFDKGPKYMLESIRTSKPLFSFEDYNALLTLMCKKDPEDDASSELNTYLIDLHAMAMSVEGWDVDV</sequence>
<dbReference type="GeneID" id="39590563"/>
<dbReference type="Proteomes" id="UP000279236">
    <property type="component" value="Unassembled WGS sequence"/>
</dbReference>
<dbReference type="GO" id="GO:0015031">
    <property type="term" value="P:protein transport"/>
    <property type="evidence" value="ECO:0007669"/>
    <property type="project" value="UniProtKB-KW"/>
</dbReference>
<feature type="compositionally biased region" description="Low complexity" evidence="5">
    <location>
        <begin position="153"/>
        <end position="167"/>
    </location>
</feature>
<feature type="domain" description="Exocyst complex component Sec8 N-terminal" evidence="6">
    <location>
        <begin position="251"/>
        <end position="396"/>
    </location>
</feature>
<dbReference type="GO" id="GO:0000145">
    <property type="term" value="C:exocyst"/>
    <property type="evidence" value="ECO:0007669"/>
    <property type="project" value="UniProtKB-UniRule"/>
</dbReference>
<dbReference type="InterPro" id="IPR007191">
    <property type="entry name" value="Sec8_exocyst_N"/>
</dbReference>
<keyword evidence="2 4" id="KW-0268">Exocytosis</keyword>
<keyword evidence="3 4" id="KW-0653">Protein transport</keyword>
<dbReference type="Pfam" id="PF20652">
    <property type="entry name" value="Sec8_C"/>
    <property type="match status" value="1"/>
</dbReference>
<evidence type="ECO:0000256" key="5">
    <source>
        <dbReference type="SAM" id="MobiDB-lite"/>
    </source>
</evidence>
<feature type="compositionally biased region" description="Gly residues" evidence="5">
    <location>
        <begin position="59"/>
        <end position="71"/>
    </location>
</feature>
<evidence type="ECO:0000259" key="7">
    <source>
        <dbReference type="Pfam" id="PF20652"/>
    </source>
</evidence>
<protein>
    <recommendedName>
        <fullName evidence="4">Exocyst complex component Sec8</fullName>
    </recommendedName>
</protein>
<dbReference type="OrthoDB" id="272977at2759"/>